<sequence length="120" mass="11771">MVAAAGNDEISVAVAALFGTHGRQYQELSEQMAAFHERFAQSLAVGAKAYASAEVVAATPLQTLERDVLAVINAPTQLLLGRPLIGNGANGTLPGQAGGAGGLLIGNGGNGAGGGFAGVA</sequence>
<accession>A0A1W9ZB02</accession>
<dbReference type="AlphaFoldDB" id="A0A1W9ZB02"/>
<evidence type="ECO:0000313" key="3">
    <source>
        <dbReference type="Proteomes" id="UP000192284"/>
    </source>
</evidence>
<feature type="domain" description="PE" evidence="1">
    <location>
        <begin position="2"/>
        <end position="55"/>
    </location>
</feature>
<protein>
    <submittedName>
        <fullName evidence="2">PE family protein</fullName>
    </submittedName>
</protein>
<evidence type="ECO:0000313" key="2">
    <source>
        <dbReference type="EMBL" id="ORA10391.1"/>
    </source>
</evidence>
<feature type="non-terminal residue" evidence="2">
    <location>
        <position position="120"/>
    </location>
</feature>
<gene>
    <name evidence="2" type="ORF">BST12_26775</name>
</gene>
<comment type="caution">
    <text evidence="2">The sequence shown here is derived from an EMBL/GenBank/DDBJ whole genome shotgun (WGS) entry which is preliminary data.</text>
</comment>
<evidence type="ECO:0000259" key="1">
    <source>
        <dbReference type="Pfam" id="PF00934"/>
    </source>
</evidence>
<dbReference type="Proteomes" id="UP000192284">
    <property type="component" value="Unassembled WGS sequence"/>
</dbReference>
<keyword evidence="3" id="KW-1185">Reference proteome</keyword>
<dbReference type="InterPro" id="IPR000084">
    <property type="entry name" value="PE-PGRS_N"/>
</dbReference>
<reference evidence="2 3" key="1">
    <citation type="submission" date="2017-02" db="EMBL/GenBank/DDBJ databases">
        <title>The new phylogeny of genus Mycobacterium.</title>
        <authorList>
            <person name="Tortoli E."/>
            <person name="Trovato A."/>
            <person name="Cirillo D.M."/>
        </authorList>
    </citation>
    <scope>NUCLEOTIDE SEQUENCE [LARGE SCALE GENOMIC DNA]</scope>
    <source>
        <strain evidence="2 3">DSM 45057</strain>
    </source>
</reference>
<dbReference type="Pfam" id="PF00934">
    <property type="entry name" value="PE"/>
    <property type="match status" value="1"/>
</dbReference>
<dbReference type="InterPro" id="IPR038332">
    <property type="entry name" value="PPE_sf"/>
</dbReference>
<dbReference type="SUPFAM" id="SSF140459">
    <property type="entry name" value="PE/PPE dimer-like"/>
    <property type="match status" value="1"/>
</dbReference>
<proteinExistence type="predicted"/>
<name>A0A1W9ZB02_MYCAN</name>
<dbReference type="EMBL" id="MVHE01000092">
    <property type="protein sequence ID" value="ORA10391.1"/>
    <property type="molecule type" value="Genomic_DNA"/>
</dbReference>
<dbReference type="Gene3D" id="1.10.287.850">
    <property type="entry name" value="HP0062-like domain"/>
    <property type="match status" value="1"/>
</dbReference>
<organism evidence="2 3">
    <name type="scientific">Mycobacterium angelicum</name>
    <dbReference type="NCBI Taxonomy" id="470074"/>
    <lineage>
        <taxon>Bacteria</taxon>
        <taxon>Bacillati</taxon>
        <taxon>Actinomycetota</taxon>
        <taxon>Actinomycetes</taxon>
        <taxon>Mycobacteriales</taxon>
        <taxon>Mycobacteriaceae</taxon>
        <taxon>Mycobacterium</taxon>
    </lineage>
</organism>